<accession>A0A840GFG7</accession>
<feature type="domain" description="DUF551" evidence="1">
    <location>
        <begin position="9"/>
        <end position="67"/>
    </location>
</feature>
<name>A0A840GFG7_RHOTE</name>
<evidence type="ECO:0000259" key="1">
    <source>
        <dbReference type="Pfam" id="PF04448"/>
    </source>
</evidence>
<keyword evidence="3" id="KW-1185">Reference proteome</keyword>
<dbReference type="OrthoDB" id="7349818at2"/>
<comment type="caution">
    <text evidence="2">The sequence shown here is derived from an EMBL/GenBank/DDBJ whole genome shotgun (WGS) entry which is preliminary data.</text>
</comment>
<reference evidence="2 3" key="1">
    <citation type="submission" date="2020-08" db="EMBL/GenBank/DDBJ databases">
        <title>Genome sequencing of Purple Non-Sulfur Bacteria from various extreme environments.</title>
        <authorList>
            <person name="Mayer M."/>
        </authorList>
    </citation>
    <scope>NUCLEOTIDE SEQUENCE [LARGE SCALE GENOMIC DNA]</scope>
    <source>
        <strain evidence="2 3">2761</strain>
    </source>
</reference>
<dbReference type="Proteomes" id="UP000587070">
    <property type="component" value="Unassembled WGS sequence"/>
</dbReference>
<dbReference type="EMBL" id="JACIGE010000005">
    <property type="protein sequence ID" value="MBB4247282.1"/>
    <property type="molecule type" value="Genomic_DNA"/>
</dbReference>
<protein>
    <recommendedName>
        <fullName evidence="1">DUF551 domain-containing protein</fullName>
    </recommendedName>
</protein>
<sequence>MKLIGEIISWRSVEDALPDADESVLIAGDYDAPVWIGFLGYEMVWFDASTGEEIDSPHHWAPLPDGPGAPQ</sequence>
<dbReference type="Pfam" id="PF04448">
    <property type="entry name" value="DUF551"/>
    <property type="match status" value="1"/>
</dbReference>
<evidence type="ECO:0000313" key="3">
    <source>
        <dbReference type="Proteomes" id="UP000587070"/>
    </source>
</evidence>
<dbReference type="RefSeq" id="WP_153116054.1">
    <property type="nucleotide sequence ID" value="NZ_JACIGE010000005.1"/>
</dbReference>
<proteinExistence type="predicted"/>
<dbReference type="AlphaFoldDB" id="A0A840GFG7"/>
<evidence type="ECO:0000313" key="2">
    <source>
        <dbReference type="EMBL" id="MBB4247282.1"/>
    </source>
</evidence>
<dbReference type="InterPro" id="IPR007539">
    <property type="entry name" value="DUF551"/>
</dbReference>
<gene>
    <name evidence="2" type="ORF">GGD90_001653</name>
</gene>
<organism evidence="2 3">
    <name type="scientific">Rhodocyclus tenuis</name>
    <name type="common">Rhodospirillum tenue</name>
    <dbReference type="NCBI Taxonomy" id="1066"/>
    <lineage>
        <taxon>Bacteria</taxon>
        <taxon>Pseudomonadati</taxon>
        <taxon>Pseudomonadota</taxon>
        <taxon>Betaproteobacteria</taxon>
        <taxon>Rhodocyclales</taxon>
        <taxon>Rhodocyclaceae</taxon>
        <taxon>Rhodocyclus</taxon>
    </lineage>
</organism>